<protein>
    <recommendedName>
        <fullName evidence="1">Extradiol ring-cleavage dioxygenase LigAB LigA subunit domain-containing protein</fullName>
    </recommendedName>
</protein>
<gene>
    <name evidence="2" type="ORF">LK12_00680</name>
</gene>
<dbReference type="Proteomes" id="UP000031057">
    <property type="component" value="Unassembled WGS sequence"/>
</dbReference>
<dbReference type="EMBL" id="JTDI01000001">
    <property type="protein sequence ID" value="KHK92941.1"/>
    <property type="molecule type" value="Genomic_DNA"/>
</dbReference>
<dbReference type="OrthoDB" id="3478734at2"/>
<dbReference type="Gene3D" id="1.10.700.10">
    <property type="entry name" value="Dioxygenase LigAB, LigA subunit"/>
    <property type="match status" value="1"/>
</dbReference>
<dbReference type="AlphaFoldDB" id="A0A0B1ZQR4"/>
<name>A0A0B1ZQR4_9SPHN</name>
<keyword evidence="3" id="KW-1185">Reference proteome</keyword>
<dbReference type="InterPro" id="IPR011986">
    <property type="entry name" value="Xdiol_dOase_LigA"/>
</dbReference>
<evidence type="ECO:0000259" key="1">
    <source>
        <dbReference type="Pfam" id="PF07746"/>
    </source>
</evidence>
<dbReference type="SUPFAM" id="SSF48076">
    <property type="entry name" value="LigA subunit of an aromatic-ring-opening dioxygenase LigAB"/>
    <property type="match status" value="1"/>
</dbReference>
<organism evidence="2 3">
    <name type="scientific">Novosphingobium malaysiense</name>
    <dbReference type="NCBI Taxonomy" id="1348853"/>
    <lineage>
        <taxon>Bacteria</taxon>
        <taxon>Pseudomonadati</taxon>
        <taxon>Pseudomonadota</taxon>
        <taxon>Alphaproteobacteria</taxon>
        <taxon>Sphingomonadales</taxon>
        <taxon>Sphingomonadaceae</taxon>
        <taxon>Novosphingobium</taxon>
    </lineage>
</organism>
<evidence type="ECO:0000313" key="3">
    <source>
        <dbReference type="Proteomes" id="UP000031057"/>
    </source>
</evidence>
<sequence length="86" mass="9670">MSNFAIEKLLWQACSNPADAGTFRAEPEAYLNNFRIDDEERALLLDWDVAGLADRGVNPMLLMMSFNAVAGKGDMMEYVTKINQPR</sequence>
<dbReference type="STRING" id="1348853.LK12_00680"/>
<comment type="caution">
    <text evidence="2">The sequence shown here is derived from an EMBL/GenBank/DDBJ whole genome shotgun (WGS) entry which is preliminary data.</text>
</comment>
<feature type="domain" description="Extradiol ring-cleavage dioxygenase LigAB LigA subunit" evidence="1">
    <location>
        <begin position="16"/>
        <end position="64"/>
    </location>
</feature>
<proteinExistence type="predicted"/>
<evidence type="ECO:0000313" key="2">
    <source>
        <dbReference type="EMBL" id="KHK92941.1"/>
    </source>
</evidence>
<reference evidence="2 3" key="1">
    <citation type="submission" date="2014-10" db="EMBL/GenBank/DDBJ databases">
        <title>Genome sequence of Novosphingobium malaysiense MUSC 273(T).</title>
        <authorList>
            <person name="Lee L.-H."/>
        </authorList>
    </citation>
    <scope>NUCLEOTIDE SEQUENCE [LARGE SCALE GENOMIC DNA]</scope>
    <source>
        <strain evidence="2 3">MUSC 273</strain>
    </source>
</reference>
<accession>A0A0B1ZQR4</accession>
<dbReference type="RefSeq" id="WP_039278138.1">
    <property type="nucleotide sequence ID" value="NZ_JTDI01000001.1"/>
</dbReference>
<dbReference type="InterPro" id="IPR036622">
    <property type="entry name" value="LigA_sf"/>
</dbReference>
<dbReference type="Pfam" id="PF07746">
    <property type="entry name" value="LigA"/>
    <property type="match status" value="1"/>
</dbReference>